<feature type="domain" description="HTH cro/C1-type" evidence="1">
    <location>
        <begin position="15"/>
        <end position="67"/>
    </location>
</feature>
<comment type="caution">
    <text evidence="2">The sequence shown here is derived from an EMBL/GenBank/DDBJ whole genome shotgun (WGS) entry which is preliminary data.</text>
</comment>
<gene>
    <name evidence="2" type="ORF">FYJ85_03060</name>
</gene>
<dbReference type="RefSeq" id="WP_154416960.1">
    <property type="nucleotide sequence ID" value="NZ_VUNS01000002.1"/>
</dbReference>
<dbReference type="InterPro" id="IPR001387">
    <property type="entry name" value="Cro/C1-type_HTH"/>
</dbReference>
<accession>A0A844FYR2</accession>
<reference evidence="2 3" key="1">
    <citation type="submission" date="2019-08" db="EMBL/GenBank/DDBJ databases">
        <title>In-depth cultivation of the pig gut microbiome towards novel bacterial diversity and tailored functional studies.</title>
        <authorList>
            <person name="Wylensek D."/>
            <person name="Hitch T.C.A."/>
            <person name="Clavel T."/>
        </authorList>
    </citation>
    <scope>NUCLEOTIDE SEQUENCE [LARGE SCALE GENOMIC DNA]</scope>
    <source>
        <strain evidence="2 3">BBE-744-WT-12</strain>
    </source>
</reference>
<dbReference type="AlphaFoldDB" id="A0A844FYR2"/>
<organism evidence="2 3">
    <name type="scientific">Victivallis lenta</name>
    <dbReference type="NCBI Taxonomy" id="2606640"/>
    <lineage>
        <taxon>Bacteria</taxon>
        <taxon>Pseudomonadati</taxon>
        <taxon>Lentisphaerota</taxon>
        <taxon>Lentisphaeria</taxon>
        <taxon>Victivallales</taxon>
        <taxon>Victivallaceae</taxon>
        <taxon>Victivallis</taxon>
    </lineage>
</organism>
<dbReference type="EMBL" id="VUNS01000002">
    <property type="protein sequence ID" value="MST96023.1"/>
    <property type="molecule type" value="Genomic_DNA"/>
</dbReference>
<sequence length="251" mass="28540">MKMVAHVNGWSAIERQLRLQAKKQGELARVLEISQAAVSLMKKGSFLLNPGQLEKIAQFLRFDEETRCEFYTELFNARLISRTASAEPAGEEERGTYRVSRSPVPERKRMCEVPLAELGLLSGYEPLLEPLVDYLLRSSSERRTEALSGTGLCALRVGAEQEKIGLTAGSIILLESGRYPEPNSLNLIALRDGSFLLREYRPEGELVRFRPLWKNSEPDIVWKRQEIPARISWLHPVLELTLRPLHFPRSS</sequence>
<protein>
    <submittedName>
        <fullName evidence="2">Helix-turn-helix transcriptional regulator</fullName>
    </submittedName>
</protein>
<dbReference type="CDD" id="cd00093">
    <property type="entry name" value="HTH_XRE"/>
    <property type="match status" value="1"/>
</dbReference>
<name>A0A844FYR2_9BACT</name>
<dbReference type="Proteomes" id="UP000435649">
    <property type="component" value="Unassembled WGS sequence"/>
</dbReference>
<evidence type="ECO:0000313" key="2">
    <source>
        <dbReference type="EMBL" id="MST96023.1"/>
    </source>
</evidence>
<keyword evidence="3" id="KW-1185">Reference proteome</keyword>
<proteinExistence type="predicted"/>
<evidence type="ECO:0000259" key="1">
    <source>
        <dbReference type="PROSITE" id="PS50943"/>
    </source>
</evidence>
<dbReference type="PROSITE" id="PS50943">
    <property type="entry name" value="HTH_CROC1"/>
    <property type="match status" value="1"/>
</dbReference>
<evidence type="ECO:0000313" key="3">
    <source>
        <dbReference type="Proteomes" id="UP000435649"/>
    </source>
</evidence>